<dbReference type="AGR" id="WB:WBGene00004985"/>
<reference evidence="15 16" key="1">
    <citation type="journal article" date="1998" name="Science">
        <title>Genome sequence of the nematode C. elegans: a platform for investigating biology.</title>
        <authorList>
            <consortium name="The C. elegans sequencing consortium"/>
            <person name="Sulson J.E."/>
            <person name="Waterston R."/>
        </authorList>
    </citation>
    <scope>NUCLEOTIDE SEQUENCE [LARGE SCALE GENOMIC DNA]</scope>
    <source>
        <strain evidence="15 16">Bristol N2</strain>
    </source>
</reference>
<dbReference type="PRINTS" id="PR01550">
    <property type="entry name" value="TOP6AFAMILY"/>
</dbReference>
<evidence type="ECO:0000256" key="8">
    <source>
        <dbReference type="ARBA" id="ARBA00023029"/>
    </source>
</evidence>
<dbReference type="OrthoDB" id="5377392at2759"/>
<evidence type="ECO:0000256" key="11">
    <source>
        <dbReference type="ARBA" id="ARBA00023242"/>
    </source>
</evidence>
<dbReference type="GO" id="GO:0046872">
    <property type="term" value="F:metal ion binding"/>
    <property type="evidence" value="ECO:0007669"/>
    <property type="project" value="UniProtKB-KW"/>
</dbReference>
<protein>
    <recommendedName>
        <fullName evidence="5">DNA topoisomerase (ATP-hydrolyzing)</fullName>
        <ecNumber evidence="5">5.6.2.2</ecNumber>
    </recommendedName>
</protein>
<dbReference type="AlphaFoldDB" id="A0A061AD57"/>
<dbReference type="Gene3D" id="3.40.1360.10">
    <property type="match status" value="1"/>
</dbReference>
<evidence type="ECO:0000256" key="12">
    <source>
        <dbReference type="PROSITE-ProRule" id="PRU01385"/>
    </source>
</evidence>
<evidence type="ECO:0000313" key="16">
    <source>
        <dbReference type="Proteomes" id="UP000001940"/>
    </source>
</evidence>
<dbReference type="CTD" id="191771"/>
<dbReference type="Pfam" id="PF04406">
    <property type="entry name" value="TP6A_N"/>
    <property type="match status" value="1"/>
</dbReference>
<evidence type="ECO:0000256" key="7">
    <source>
        <dbReference type="ARBA" id="ARBA00022842"/>
    </source>
</evidence>
<proteinExistence type="inferred from homology"/>
<dbReference type="PANTHER" id="PTHR10848:SF0">
    <property type="entry name" value="MEIOTIC RECOMBINATION PROTEIN SPO11"/>
    <property type="match status" value="1"/>
</dbReference>
<dbReference type="EMBL" id="BX284604">
    <property type="protein sequence ID" value="CDR32793.1"/>
    <property type="molecule type" value="Genomic_DNA"/>
</dbReference>
<evidence type="ECO:0000256" key="3">
    <source>
        <dbReference type="ARBA" id="ARBA00004123"/>
    </source>
</evidence>
<comment type="similarity">
    <text evidence="4 12">Belongs to the TOP6A family.</text>
</comment>
<dbReference type="GeneID" id="191771"/>
<evidence type="ECO:0000256" key="4">
    <source>
        <dbReference type="ARBA" id="ARBA00006559"/>
    </source>
</evidence>
<keyword evidence="7" id="KW-0460">Magnesium</keyword>
<evidence type="ECO:0000313" key="17">
    <source>
        <dbReference type="WormBase" id="T05E11.4b"/>
    </source>
</evidence>
<dbReference type="GO" id="GO:0003918">
    <property type="term" value="F:DNA topoisomerase type II (double strand cut, ATP-hydrolyzing) activity"/>
    <property type="evidence" value="ECO:0007669"/>
    <property type="project" value="UniProtKB-UniRule"/>
</dbReference>
<dbReference type="GO" id="GO:0005694">
    <property type="term" value="C:chromosome"/>
    <property type="evidence" value="ECO:0007669"/>
    <property type="project" value="InterPro"/>
</dbReference>
<dbReference type="SMR" id="A0A061AD57"/>
<comment type="catalytic activity">
    <reaction evidence="1 12">
        <text>ATP-dependent breakage, passage and rejoining of double-stranded DNA.</text>
        <dbReference type="EC" id="5.6.2.2"/>
    </reaction>
</comment>
<dbReference type="InterPro" id="IPR013048">
    <property type="entry name" value="Meiotic_Spo11"/>
</dbReference>
<comment type="cofactor">
    <cofactor evidence="2">
        <name>Mg(2+)</name>
        <dbReference type="ChEBI" id="CHEBI:18420"/>
    </cofactor>
</comment>
<keyword evidence="6" id="KW-0479">Metal-binding</keyword>
<evidence type="ECO:0000313" key="15">
    <source>
        <dbReference type="EMBL" id="CDR32793.1"/>
    </source>
</evidence>
<evidence type="ECO:0000259" key="13">
    <source>
        <dbReference type="Pfam" id="PF04406"/>
    </source>
</evidence>
<dbReference type="FunFam" id="3.40.1360.10:FF:000026">
    <property type="entry name" value="Meiotic recombination protein spo-11"/>
    <property type="match status" value="1"/>
</dbReference>
<feature type="active site" description="O-(5'-phospho-DNA)-tyrosine intermediate" evidence="12">
    <location>
        <position position="72"/>
    </location>
</feature>
<dbReference type="GO" id="GO:0005524">
    <property type="term" value="F:ATP binding"/>
    <property type="evidence" value="ECO:0007669"/>
    <property type="project" value="InterPro"/>
</dbReference>
<dbReference type="GO" id="GO:0003677">
    <property type="term" value="F:DNA binding"/>
    <property type="evidence" value="ECO:0007669"/>
    <property type="project" value="UniProtKB-UniRule"/>
</dbReference>
<dbReference type="InterPro" id="IPR036078">
    <property type="entry name" value="Spo11/TopoVI_A_sf"/>
</dbReference>
<evidence type="ECO:0000256" key="9">
    <source>
        <dbReference type="ARBA" id="ARBA00023125"/>
    </source>
</evidence>
<dbReference type="GO" id="GO:0042138">
    <property type="term" value="P:meiotic DNA double-strand break formation"/>
    <property type="evidence" value="ECO:0007669"/>
    <property type="project" value="InterPro"/>
</dbReference>
<dbReference type="HOGENOM" id="CLU_037229_4_0_1"/>
<dbReference type="CDD" id="cd00223">
    <property type="entry name" value="TOPRIM_TopoIIB_SPO"/>
    <property type="match status" value="1"/>
</dbReference>
<comment type="subcellular location">
    <subcellularLocation>
        <location evidence="3">Nucleus</location>
    </subcellularLocation>
</comment>
<dbReference type="SUPFAM" id="SSF56726">
    <property type="entry name" value="DNA topoisomerase IV, alpha subunit"/>
    <property type="match status" value="1"/>
</dbReference>
<evidence type="ECO:0000259" key="14">
    <source>
        <dbReference type="Pfam" id="PF21180"/>
    </source>
</evidence>
<evidence type="ECO:0000256" key="2">
    <source>
        <dbReference type="ARBA" id="ARBA00001946"/>
    </source>
</evidence>
<dbReference type="InterPro" id="IPR002815">
    <property type="entry name" value="Spo11/TopoVI_A"/>
</dbReference>
<feature type="domain" description="Topoisomerase 6 subunit A/Spo11 TOPRIM" evidence="14">
    <location>
        <begin position="150"/>
        <end position="314"/>
    </location>
</feature>
<dbReference type="PROSITE" id="PS52041">
    <property type="entry name" value="TOPO_IIB"/>
    <property type="match status" value="1"/>
</dbReference>
<dbReference type="Pfam" id="PF21180">
    <property type="entry name" value="TOP6A-Spo11_Toprim"/>
    <property type="match status" value="1"/>
</dbReference>
<dbReference type="PRINTS" id="PR01551">
    <property type="entry name" value="SPO11HOMOLOG"/>
</dbReference>
<keyword evidence="8 12" id="KW-0799">Topoisomerase</keyword>
<dbReference type="Proteomes" id="UP000001940">
    <property type="component" value="Chromosome IV"/>
</dbReference>
<dbReference type="Gene3D" id="1.10.10.10">
    <property type="entry name" value="Winged helix-like DNA-binding domain superfamily/Winged helix DNA-binding domain"/>
    <property type="match status" value="1"/>
</dbReference>
<keyword evidence="9 12" id="KW-0238">DNA-binding</keyword>
<dbReference type="ExpressionAtlas" id="A0A061AD57">
    <property type="expression patterns" value="baseline and differential"/>
</dbReference>
<dbReference type="Bgee" id="WBGene00004985">
    <property type="expression patterns" value="Expressed in germ line (C elegans) and 4 other cell types or tissues"/>
</dbReference>
<dbReference type="InterPro" id="IPR036388">
    <property type="entry name" value="WH-like_DNA-bd_sf"/>
</dbReference>
<dbReference type="WormBase" id="T05E11.4b">
    <property type="protein sequence ID" value="CE49824"/>
    <property type="gene ID" value="WBGene00004985"/>
    <property type="gene designation" value="spo-11"/>
</dbReference>
<keyword evidence="16" id="KW-1185">Reference proteome</keyword>
<evidence type="ECO:0000256" key="10">
    <source>
        <dbReference type="ARBA" id="ARBA00023235"/>
    </source>
</evidence>
<feature type="domain" description="Spo11/DNA topoisomerase VI subunit A N-terminal" evidence="13">
    <location>
        <begin position="44"/>
        <end position="104"/>
    </location>
</feature>
<dbReference type="InterPro" id="IPR034136">
    <property type="entry name" value="TOPRIM_Topo6A/Spo11"/>
</dbReference>
<sequence length="378" mass="43844">MRKIEFALADIKRQMDNKEKSLTLRISTSKSHFCLRYTAKRKGKLDRDLHCLHQVYDLLENDKRSTKRELYYEHKAVYGNQKYLDSSIKSICELLNESRANLNILSCGRGIIRGAITFLVENVGVIDARVQEVLITDALLFSNIISEADFILVVEKDTTFQKLMDENFQAMFPRGILATSKGYPDIATRNVLKMLSEKRKFPIYGLFDADPHGIEIYLTYKYGPTKEFAEGRGAFVPTIEWIGLFPTDFHRFTIDQSQCLPLVRTDFVKIEKMIPRSIQLGEIVVTRELDWMIQNKFKMELESINMCGQEYMARFLIAPRVMSIEKEIPIQPETIINEYHEDSQCSLSTDDDREAKDDDYIDSDAEEKFQNMIDNDSD</sequence>
<name>A0A061AD57_CAEEL</name>
<organism evidence="15 16">
    <name type="scientific">Caenorhabditis elegans</name>
    <dbReference type="NCBI Taxonomy" id="6239"/>
    <lineage>
        <taxon>Eukaryota</taxon>
        <taxon>Metazoa</taxon>
        <taxon>Ecdysozoa</taxon>
        <taxon>Nematoda</taxon>
        <taxon>Chromadorea</taxon>
        <taxon>Rhabditida</taxon>
        <taxon>Rhabditina</taxon>
        <taxon>Rhabditomorpha</taxon>
        <taxon>Rhabditoidea</taxon>
        <taxon>Rhabditidae</taxon>
        <taxon>Peloderinae</taxon>
        <taxon>Caenorhabditis</taxon>
    </lineage>
</organism>
<keyword evidence="10 12" id="KW-0413">Isomerase</keyword>
<gene>
    <name evidence="15 17" type="primary">spo-11</name>
    <name evidence="15" type="ORF">CELE_T05E11.4</name>
    <name evidence="17" type="ORF">T05E11.4</name>
</gene>
<evidence type="ECO:0000256" key="5">
    <source>
        <dbReference type="ARBA" id="ARBA00012895"/>
    </source>
</evidence>
<dbReference type="GO" id="GO:0005634">
    <property type="term" value="C:nucleus"/>
    <property type="evidence" value="ECO:0007669"/>
    <property type="project" value="UniProtKB-SubCell"/>
</dbReference>
<evidence type="ECO:0000256" key="6">
    <source>
        <dbReference type="ARBA" id="ARBA00022723"/>
    </source>
</evidence>
<dbReference type="RefSeq" id="NP_001294010.1">
    <property type="nucleotide sequence ID" value="NM_001307081.3"/>
</dbReference>
<accession>A0A061AD57</accession>
<evidence type="ECO:0000256" key="1">
    <source>
        <dbReference type="ARBA" id="ARBA00000185"/>
    </source>
</evidence>
<keyword evidence="11" id="KW-0539">Nucleus</keyword>
<dbReference type="PANTHER" id="PTHR10848">
    <property type="entry name" value="MEIOTIC RECOMBINATION PROTEIN SPO11"/>
    <property type="match status" value="1"/>
</dbReference>
<dbReference type="EC" id="5.6.2.2" evidence="5"/>
<dbReference type="InterPro" id="IPR013049">
    <property type="entry name" value="Spo11/TopoVI_A_N"/>
</dbReference>